<evidence type="ECO:0000313" key="5">
    <source>
        <dbReference type="EMBL" id="OSG95280.1"/>
    </source>
</evidence>
<proteinExistence type="inferred from homology"/>
<dbReference type="InterPro" id="IPR003593">
    <property type="entry name" value="AAA+_ATPase"/>
</dbReference>
<comment type="similarity">
    <text evidence="1">Belongs to the ABC transporter superfamily.</text>
</comment>
<dbReference type="Proteomes" id="UP000193664">
    <property type="component" value="Unassembled WGS sequence"/>
</dbReference>
<dbReference type="InterPro" id="IPR050319">
    <property type="entry name" value="ABC_transp_ATP-bind"/>
</dbReference>
<dbReference type="SUPFAM" id="SSF52540">
    <property type="entry name" value="P-loop containing nucleoside triphosphate hydrolases"/>
    <property type="match status" value="1"/>
</dbReference>
<dbReference type="InterPro" id="IPR027417">
    <property type="entry name" value="P-loop_NTPase"/>
</dbReference>
<evidence type="ECO:0000256" key="2">
    <source>
        <dbReference type="ARBA" id="ARBA00022448"/>
    </source>
</evidence>
<accession>A0A076JLP3</accession>
<evidence type="ECO:0000256" key="1">
    <source>
        <dbReference type="ARBA" id="ARBA00005417"/>
    </source>
</evidence>
<sequence>MTDTDEDMVLCGRGLDKWYGAKHDRRQVLFGVDVDVRAGECLAVIGGSGSGKTTLTRVLLGLESADGGSVEYCGEPVRGDVARKLRMQSGLVFQSPFDSLDPRWRIGRSIGEPLRMHHPDWPRERVAERVAEVLEMVSLDPETYLNRFPVDLSGGQAQRAAIARAIVDGPKVLLADEPMSAIDVAARVRILEAFRAIRAANPSMSLVMVSHDLGVVQHIADRIVVLHDGRVEESGTTTEILKHPCSAYTRSLIEAASMQS</sequence>
<dbReference type="GO" id="GO:0005524">
    <property type="term" value="F:ATP binding"/>
    <property type="evidence" value="ECO:0007669"/>
    <property type="project" value="UniProtKB-KW"/>
</dbReference>
<dbReference type="CDD" id="cd03257">
    <property type="entry name" value="ABC_NikE_OppD_transporters"/>
    <property type="match status" value="1"/>
</dbReference>
<evidence type="ECO:0000313" key="6">
    <source>
        <dbReference type="Proteomes" id="UP000193664"/>
    </source>
</evidence>
<dbReference type="SMART" id="SM00382">
    <property type="entry name" value="AAA"/>
    <property type="match status" value="1"/>
</dbReference>
<evidence type="ECO:0000256" key="3">
    <source>
        <dbReference type="ARBA" id="ARBA00022741"/>
    </source>
</evidence>
<dbReference type="GO" id="GO:0016887">
    <property type="term" value="F:ATP hydrolysis activity"/>
    <property type="evidence" value="ECO:0007669"/>
    <property type="project" value="InterPro"/>
</dbReference>
<dbReference type="EMBL" id="LNKF01000002">
    <property type="protein sequence ID" value="OSG95280.1"/>
    <property type="molecule type" value="Genomic_DNA"/>
</dbReference>
<keyword evidence="4 5" id="KW-0067">ATP-binding</keyword>
<gene>
    <name evidence="5" type="ORF">AD0028_0520</name>
</gene>
<reference evidence="5 6" key="1">
    <citation type="journal article" date="2016" name="Sci. Rep.">
        <title>Evaluation of genetic diversity among strains of the human gut commensal Bifidobacterium adolescentis.</title>
        <authorList>
            <person name="Duranti S."/>
            <person name="Milani C."/>
            <person name="Lugli G.A."/>
            <person name="Mancabelli L."/>
            <person name="Turroni F."/>
            <person name="Ferrario C."/>
            <person name="Mangifesta M."/>
            <person name="Viappiani A."/>
            <person name="Sanchez B."/>
            <person name="Margolles A."/>
            <person name="van Sinderen D."/>
            <person name="Ventura M."/>
        </authorList>
    </citation>
    <scope>NUCLEOTIDE SEQUENCE [LARGE SCALE GENOMIC DNA]</scope>
    <source>
        <strain evidence="5 6">AD2-8</strain>
    </source>
</reference>
<dbReference type="RefSeq" id="WP_038444233.1">
    <property type="nucleotide sequence ID" value="NZ_CP007443.1"/>
</dbReference>
<dbReference type="AlphaFoldDB" id="A0A076JLP3"/>
<keyword evidence="2" id="KW-0813">Transport</keyword>
<dbReference type="PROSITE" id="PS50893">
    <property type="entry name" value="ABC_TRANSPORTER_2"/>
    <property type="match status" value="1"/>
</dbReference>
<dbReference type="eggNOG" id="COG4608">
    <property type="taxonomic scope" value="Bacteria"/>
</dbReference>
<dbReference type="PROSITE" id="PS00211">
    <property type="entry name" value="ABC_TRANSPORTER_1"/>
    <property type="match status" value="1"/>
</dbReference>
<dbReference type="InterPro" id="IPR003439">
    <property type="entry name" value="ABC_transporter-like_ATP-bd"/>
</dbReference>
<comment type="caution">
    <text evidence="5">The sequence shown here is derived from an EMBL/GenBank/DDBJ whole genome shotgun (WGS) entry which is preliminary data.</text>
</comment>
<dbReference type="Gene3D" id="3.40.50.300">
    <property type="entry name" value="P-loop containing nucleotide triphosphate hydrolases"/>
    <property type="match status" value="1"/>
</dbReference>
<keyword evidence="3" id="KW-0547">Nucleotide-binding</keyword>
<dbReference type="InterPro" id="IPR017871">
    <property type="entry name" value="ABC_transporter-like_CS"/>
</dbReference>
<dbReference type="Pfam" id="PF00005">
    <property type="entry name" value="ABC_tran"/>
    <property type="match status" value="1"/>
</dbReference>
<dbReference type="GO" id="GO:0055085">
    <property type="term" value="P:transmembrane transport"/>
    <property type="evidence" value="ECO:0007669"/>
    <property type="project" value="UniProtKB-ARBA"/>
</dbReference>
<dbReference type="KEGG" id="badl:BADO_0500"/>
<name>A0A076JLP3_BIFAD</name>
<protein>
    <submittedName>
        <fullName evidence="5">Peptide ABC transporter ATP-binding protein</fullName>
    </submittedName>
</protein>
<organism evidence="5 6">
    <name type="scientific">Bifidobacterium adolescentis</name>
    <dbReference type="NCBI Taxonomy" id="1680"/>
    <lineage>
        <taxon>Bacteria</taxon>
        <taxon>Bacillati</taxon>
        <taxon>Actinomycetota</taxon>
        <taxon>Actinomycetes</taxon>
        <taxon>Bifidobacteriales</taxon>
        <taxon>Bifidobacteriaceae</taxon>
        <taxon>Bifidobacterium</taxon>
    </lineage>
</organism>
<evidence type="ECO:0000256" key="4">
    <source>
        <dbReference type="ARBA" id="ARBA00022840"/>
    </source>
</evidence>
<dbReference type="PANTHER" id="PTHR43776:SF7">
    <property type="entry name" value="D,D-DIPEPTIDE TRANSPORT ATP-BINDING PROTEIN DDPF-RELATED"/>
    <property type="match status" value="1"/>
</dbReference>
<dbReference type="PANTHER" id="PTHR43776">
    <property type="entry name" value="TRANSPORT ATP-BINDING PROTEIN"/>
    <property type="match status" value="1"/>
</dbReference>